<dbReference type="InterPro" id="IPR021401">
    <property type="entry name" value="DUF3040"/>
</dbReference>
<evidence type="ECO:0000313" key="2">
    <source>
        <dbReference type="EMBL" id="MDD7968328.1"/>
    </source>
</evidence>
<proteinExistence type="predicted"/>
<feature type="transmembrane region" description="Helical" evidence="1">
    <location>
        <begin position="64"/>
        <end position="82"/>
    </location>
</feature>
<keyword evidence="1" id="KW-1133">Transmembrane helix</keyword>
<keyword evidence="1" id="KW-0472">Membrane</keyword>
<reference evidence="2 3" key="1">
    <citation type="submission" date="2023-02" db="EMBL/GenBank/DDBJ databases">
        <title>Genome sequencing required for Actinomycetospora new species description.</title>
        <authorList>
            <person name="Saimee Y."/>
            <person name="Duangmal K."/>
        </authorList>
    </citation>
    <scope>NUCLEOTIDE SEQUENCE [LARGE SCALE GENOMIC DNA]</scope>
    <source>
        <strain evidence="2 3">DW7H6</strain>
    </source>
</reference>
<sequence>MLDDAERESLAETARQLARTDPHLVALLRDGHARRRRVVTVTVWVVGVVASLLVMGLLVLGLGWQALLVATLATLVLGHRRVRALRRRQRRP</sequence>
<comment type="caution">
    <text evidence="2">The sequence shown here is derived from an EMBL/GenBank/DDBJ whole genome shotgun (WGS) entry which is preliminary data.</text>
</comment>
<keyword evidence="1" id="KW-0812">Transmembrane</keyword>
<dbReference type="EMBL" id="JAQZAO010000012">
    <property type="protein sequence ID" value="MDD7968328.1"/>
    <property type="molecule type" value="Genomic_DNA"/>
</dbReference>
<evidence type="ECO:0000256" key="1">
    <source>
        <dbReference type="SAM" id="Phobius"/>
    </source>
</evidence>
<evidence type="ECO:0000313" key="3">
    <source>
        <dbReference type="Proteomes" id="UP001300763"/>
    </source>
</evidence>
<dbReference type="Pfam" id="PF11239">
    <property type="entry name" value="DUF3040"/>
    <property type="match status" value="1"/>
</dbReference>
<feature type="transmembrane region" description="Helical" evidence="1">
    <location>
        <begin position="38"/>
        <end position="58"/>
    </location>
</feature>
<protein>
    <submittedName>
        <fullName evidence="2">DUF3040 domain-containing protein</fullName>
    </submittedName>
</protein>
<accession>A0ABT5T303</accession>
<name>A0ABT5T303_9PSEU</name>
<gene>
    <name evidence="2" type="ORF">PGB27_23540</name>
</gene>
<organism evidence="2 3">
    <name type="scientific">Actinomycetospora lemnae</name>
    <dbReference type="NCBI Taxonomy" id="3019891"/>
    <lineage>
        <taxon>Bacteria</taxon>
        <taxon>Bacillati</taxon>
        <taxon>Actinomycetota</taxon>
        <taxon>Actinomycetes</taxon>
        <taxon>Pseudonocardiales</taxon>
        <taxon>Pseudonocardiaceae</taxon>
        <taxon>Actinomycetospora</taxon>
    </lineage>
</organism>
<keyword evidence="3" id="KW-1185">Reference proteome</keyword>
<dbReference type="Proteomes" id="UP001300763">
    <property type="component" value="Unassembled WGS sequence"/>
</dbReference>
<dbReference type="RefSeq" id="WP_274202862.1">
    <property type="nucleotide sequence ID" value="NZ_JAQZAO010000012.1"/>
</dbReference>